<dbReference type="InterPro" id="IPR036427">
    <property type="entry name" value="Bromodomain-like_sf"/>
</dbReference>
<evidence type="ECO:0000313" key="11">
    <source>
        <dbReference type="EMBL" id="OCH86654.1"/>
    </source>
</evidence>
<keyword evidence="7" id="KW-0539">Nucleus</keyword>
<name>A0A8E2ARJ5_9APHY</name>
<feature type="domain" description="Bromo" evidence="10">
    <location>
        <begin position="84"/>
        <end position="154"/>
    </location>
</feature>
<feature type="compositionally biased region" description="Basic and acidic residues" evidence="9">
    <location>
        <begin position="172"/>
        <end position="198"/>
    </location>
</feature>
<reference evidence="11 12" key="1">
    <citation type="submission" date="2016-07" db="EMBL/GenBank/DDBJ databases">
        <title>Draft genome of the white-rot fungus Obba rivulosa 3A-2.</title>
        <authorList>
            <consortium name="DOE Joint Genome Institute"/>
            <person name="Miettinen O."/>
            <person name="Riley R."/>
            <person name="Acob R."/>
            <person name="Barry K."/>
            <person name="Cullen D."/>
            <person name="De Vries R."/>
            <person name="Hainaut M."/>
            <person name="Hatakka A."/>
            <person name="Henrissat B."/>
            <person name="Hilden K."/>
            <person name="Kuo R."/>
            <person name="Labutti K."/>
            <person name="Lipzen A."/>
            <person name="Makela M.R."/>
            <person name="Sandor L."/>
            <person name="Spatafora J.W."/>
            <person name="Grigoriev I.V."/>
            <person name="Hibbett D.S."/>
        </authorList>
    </citation>
    <scope>NUCLEOTIDE SEQUENCE [LARGE SCALE GENOMIC DNA]</scope>
    <source>
        <strain evidence="11 12">3A-2</strain>
    </source>
</reference>
<keyword evidence="3" id="KW-0156">Chromatin regulator</keyword>
<feature type="domain" description="Bromo" evidence="10">
    <location>
        <begin position="223"/>
        <end position="293"/>
    </location>
</feature>
<accession>A0A8E2ARJ5</accession>
<dbReference type="GO" id="GO:0003677">
    <property type="term" value="F:DNA binding"/>
    <property type="evidence" value="ECO:0007669"/>
    <property type="project" value="InterPro"/>
</dbReference>
<dbReference type="GO" id="GO:0006355">
    <property type="term" value="P:regulation of DNA-templated transcription"/>
    <property type="evidence" value="ECO:0007669"/>
    <property type="project" value="InterPro"/>
</dbReference>
<dbReference type="InterPro" id="IPR000116">
    <property type="entry name" value="HMGA"/>
</dbReference>
<evidence type="ECO:0000256" key="2">
    <source>
        <dbReference type="ARBA" id="ARBA00022737"/>
    </source>
</evidence>
<evidence type="ECO:0000256" key="5">
    <source>
        <dbReference type="ARBA" id="ARBA00023117"/>
    </source>
</evidence>
<dbReference type="SMART" id="SM00297">
    <property type="entry name" value="BROMO"/>
    <property type="match status" value="2"/>
</dbReference>
<evidence type="ECO:0000256" key="1">
    <source>
        <dbReference type="ARBA" id="ARBA00004123"/>
    </source>
</evidence>
<dbReference type="GO" id="GO:0016586">
    <property type="term" value="C:RSC-type complex"/>
    <property type="evidence" value="ECO:0007669"/>
    <property type="project" value="InterPro"/>
</dbReference>
<feature type="compositionally biased region" description="Polar residues" evidence="9">
    <location>
        <begin position="374"/>
        <end position="388"/>
    </location>
</feature>
<dbReference type="AlphaFoldDB" id="A0A8E2ARJ5"/>
<evidence type="ECO:0000256" key="6">
    <source>
        <dbReference type="ARBA" id="ARBA00023163"/>
    </source>
</evidence>
<dbReference type="Gene3D" id="1.20.920.10">
    <property type="entry name" value="Bromodomain-like"/>
    <property type="match status" value="2"/>
</dbReference>
<keyword evidence="2" id="KW-0677">Repeat</keyword>
<protein>
    <submittedName>
        <fullName evidence="11">Bromodomain-containing protein</fullName>
    </submittedName>
</protein>
<dbReference type="OrthoDB" id="6017at2759"/>
<feature type="region of interest" description="Disordered" evidence="9">
    <location>
        <begin position="1"/>
        <end position="66"/>
    </location>
</feature>
<feature type="compositionally biased region" description="Low complexity" evidence="9">
    <location>
        <begin position="347"/>
        <end position="356"/>
    </location>
</feature>
<dbReference type="InterPro" id="IPR001487">
    <property type="entry name" value="Bromodomain"/>
</dbReference>
<feature type="region of interest" description="Disordered" evidence="9">
    <location>
        <begin position="561"/>
        <end position="648"/>
    </location>
</feature>
<keyword evidence="12" id="KW-1185">Reference proteome</keyword>
<dbReference type="EMBL" id="KV722517">
    <property type="protein sequence ID" value="OCH86654.1"/>
    <property type="molecule type" value="Genomic_DNA"/>
</dbReference>
<feature type="region of interest" description="Disordered" evidence="9">
    <location>
        <begin position="466"/>
        <end position="521"/>
    </location>
</feature>
<keyword evidence="4" id="KW-0805">Transcription regulation</keyword>
<dbReference type="PANTHER" id="PTHR16062:SF19">
    <property type="entry name" value="PROTEIN POLYBROMO-1"/>
    <property type="match status" value="1"/>
</dbReference>
<dbReference type="GO" id="GO:0006368">
    <property type="term" value="P:transcription elongation by RNA polymerase II"/>
    <property type="evidence" value="ECO:0007669"/>
    <property type="project" value="TreeGrafter"/>
</dbReference>
<dbReference type="CDD" id="cd04369">
    <property type="entry name" value="Bromodomain"/>
    <property type="match status" value="1"/>
</dbReference>
<evidence type="ECO:0000256" key="3">
    <source>
        <dbReference type="ARBA" id="ARBA00022853"/>
    </source>
</evidence>
<feature type="region of interest" description="Disordered" evidence="9">
    <location>
        <begin position="172"/>
        <end position="205"/>
    </location>
</feature>
<feature type="region of interest" description="Disordered" evidence="9">
    <location>
        <begin position="340"/>
        <end position="421"/>
    </location>
</feature>
<evidence type="ECO:0000313" key="12">
    <source>
        <dbReference type="Proteomes" id="UP000250043"/>
    </source>
</evidence>
<feature type="compositionally biased region" description="Acidic residues" evidence="9">
    <location>
        <begin position="567"/>
        <end position="588"/>
    </location>
</feature>
<evidence type="ECO:0000256" key="7">
    <source>
        <dbReference type="ARBA" id="ARBA00023242"/>
    </source>
</evidence>
<sequence length="699" mass="75924">MSKREASILGGGGIDIDAPRAKRRKEAVSSSPPKDHANGTGAAPSATSEAEGAAATVTVKEDAGEVKEKGLKLWHTVKDAVNKEGRVLSHDFMRLPSKRQYPDYYEIIKRPISLDEIKVQLDAEAYTSLEDVKKDLETCFRNAKRYNIRESQIFKDAKHLHKLAIKEYNKMTGRNEDAGDPDHEGEGDHAGGSDDEPKKKKGTSMNRLLKTRLQKLVEKTDDEGRVLSHEFMELPNRKLWPLYYKIIKKPQCLEVIFKKLKRKEYHTAADFANDVELVFSNALEFNQEHTEIWNDAVTLKDYFRQLMSDLPEPHTVPAYTSTPTGRIKFKVPAPSGHLTASPSIKLAAPTPTPAATHVASSSQILTLRPPAQASAPNGVTQPSPSPGTAKSPAVTSNVPPAASPPTAVSSRPSTSSTPAVPPVLTAQSAYTNNKAPAATTAATAGAANYSQLAYAAPFSQHYPNATYHSPGAPAPATTTAAAQSPAVQSPVNNAAAVPAQTPAASQSPAPSTSQKHRQPKHVLLTTYPLGRRLPLDQSDGVRTWAVRLGAWETAVYVSGVETRGREQDEESGDEEPERREEEEEEEEAQPVPEVQEPPKKRGRGRPRKHPIEPPPAPVPEKPPAPAQEAQMQVKKGKGKATQKTPVPEEVQLKLNGVVLKEREDAKGTWVVDVPLGTSVLEVGEKGGVAWKVYMERLGT</sequence>
<dbReference type="SUPFAM" id="SSF47370">
    <property type="entry name" value="Bromodomain"/>
    <property type="match status" value="2"/>
</dbReference>
<evidence type="ECO:0000256" key="8">
    <source>
        <dbReference type="PROSITE-ProRule" id="PRU00035"/>
    </source>
</evidence>
<keyword evidence="5 8" id="KW-0103">Bromodomain</keyword>
<feature type="compositionally biased region" description="Low complexity" evidence="9">
    <location>
        <begin position="474"/>
        <end position="513"/>
    </location>
</feature>
<dbReference type="GO" id="GO:0006338">
    <property type="term" value="P:chromatin remodeling"/>
    <property type="evidence" value="ECO:0007669"/>
    <property type="project" value="InterPro"/>
</dbReference>
<dbReference type="PANTHER" id="PTHR16062">
    <property type="entry name" value="SWI/SNF-RELATED"/>
    <property type="match status" value="1"/>
</dbReference>
<feature type="compositionally biased region" description="Low complexity" evidence="9">
    <location>
        <begin position="40"/>
        <end position="58"/>
    </location>
</feature>
<feature type="compositionally biased region" description="Pro residues" evidence="9">
    <location>
        <begin position="612"/>
        <end position="625"/>
    </location>
</feature>
<organism evidence="11 12">
    <name type="scientific">Obba rivulosa</name>
    <dbReference type="NCBI Taxonomy" id="1052685"/>
    <lineage>
        <taxon>Eukaryota</taxon>
        <taxon>Fungi</taxon>
        <taxon>Dikarya</taxon>
        <taxon>Basidiomycota</taxon>
        <taxon>Agaricomycotina</taxon>
        <taxon>Agaricomycetes</taxon>
        <taxon>Polyporales</taxon>
        <taxon>Gelatoporiaceae</taxon>
        <taxon>Obba</taxon>
    </lineage>
</organism>
<dbReference type="PRINTS" id="PR00930">
    <property type="entry name" value="HIGHMOBLTYIY"/>
</dbReference>
<keyword evidence="6" id="KW-0804">Transcription</keyword>
<dbReference type="InterPro" id="IPR037382">
    <property type="entry name" value="Rsc/polybromo"/>
</dbReference>
<dbReference type="PRINTS" id="PR00503">
    <property type="entry name" value="BROMODOMAIN"/>
</dbReference>
<comment type="subcellular location">
    <subcellularLocation>
        <location evidence="1">Nucleus</location>
    </subcellularLocation>
</comment>
<feature type="compositionally biased region" description="Low complexity" evidence="9">
    <location>
        <begin position="391"/>
        <end position="421"/>
    </location>
</feature>
<dbReference type="Proteomes" id="UP000250043">
    <property type="component" value="Unassembled WGS sequence"/>
</dbReference>
<proteinExistence type="predicted"/>
<evidence type="ECO:0000256" key="4">
    <source>
        <dbReference type="ARBA" id="ARBA00023015"/>
    </source>
</evidence>
<evidence type="ECO:0000259" key="10">
    <source>
        <dbReference type="PROSITE" id="PS50014"/>
    </source>
</evidence>
<dbReference type="PROSITE" id="PS50014">
    <property type="entry name" value="BROMODOMAIN_2"/>
    <property type="match status" value="2"/>
</dbReference>
<evidence type="ECO:0000256" key="9">
    <source>
        <dbReference type="SAM" id="MobiDB-lite"/>
    </source>
</evidence>
<dbReference type="Pfam" id="PF00439">
    <property type="entry name" value="Bromodomain"/>
    <property type="match status" value="2"/>
</dbReference>
<gene>
    <name evidence="11" type="ORF">OBBRIDRAFT_782887</name>
</gene>
<dbReference type="GO" id="GO:0003682">
    <property type="term" value="F:chromatin binding"/>
    <property type="evidence" value="ECO:0007669"/>
    <property type="project" value="TreeGrafter"/>
</dbReference>